<name>A0A1Y5SS12_9RHOB</name>
<dbReference type="Proteomes" id="UP000193870">
    <property type="component" value="Unassembled WGS sequence"/>
</dbReference>
<evidence type="ECO:0000313" key="1">
    <source>
        <dbReference type="EMBL" id="SLN46898.1"/>
    </source>
</evidence>
<protein>
    <submittedName>
        <fullName evidence="1">Uncharacterized protein</fullName>
    </submittedName>
</protein>
<organism evidence="1 2">
    <name type="scientific">Palleronia marisminoris</name>
    <dbReference type="NCBI Taxonomy" id="315423"/>
    <lineage>
        <taxon>Bacteria</taxon>
        <taxon>Pseudomonadati</taxon>
        <taxon>Pseudomonadota</taxon>
        <taxon>Alphaproteobacteria</taxon>
        <taxon>Rhodobacterales</taxon>
        <taxon>Roseobacteraceae</taxon>
        <taxon>Palleronia</taxon>
    </lineage>
</organism>
<accession>A0A1Y5SS12</accession>
<keyword evidence="2" id="KW-1185">Reference proteome</keyword>
<dbReference type="AlphaFoldDB" id="A0A1Y5SS12"/>
<reference evidence="1 2" key="1">
    <citation type="submission" date="2017-03" db="EMBL/GenBank/DDBJ databases">
        <authorList>
            <person name="Afonso C.L."/>
            <person name="Miller P.J."/>
            <person name="Scott M.A."/>
            <person name="Spackman E."/>
            <person name="Goraichik I."/>
            <person name="Dimitrov K.M."/>
            <person name="Suarez D.L."/>
            <person name="Swayne D.E."/>
        </authorList>
    </citation>
    <scope>NUCLEOTIDE SEQUENCE [LARGE SCALE GENOMIC DNA]</scope>
    <source>
        <strain evidence="1 2">CECT 7066</strain>
    </source>
</reference>
<proteinExistence type="predicted"/>
<sequence>MVEWLAAEAVVPRTVMTDAYLKAHRTATSLRSKKGEPATRGAV</sequence>
<gene>
    <name evidence="1" type="ORF">PAM7066_02053</name>
</gene>
<dbReference type="EMBL" id="FWFV01000005">
    <property type="protein sequence ID" value="SLN46898.1"/>
    <property type="molecule type" value="Genomic_DNA"/>
</dbReference>
<evidence type="ECO:0000313" key="2">
    <source>
        <dbReference type="Proteomes" id="UP000193870"/>
    </source>
</evidence>